<keyword evidence="1" id="KW-1185">Reference proteome</keyword>
<reference evidence="1" key="1">
    <citation type="submission" date="2012-09" db="EMBL/GenBank/DDBJ databases">
        <authorList>
            <person name="Martin A.A."/>
        </authorList>
    </citation>
    <scope>NUCLEOTIDE SEQUENCE</scope>
</reference>
<accession>A0A0K0DH33</accession>
<organism evidence="1 2">
    <name type="scientific">Angiostrongylus cantonensis</name>
    <name type="common">Rat lungworm</name>
    <dbReference type="NCBI Taxonomy" id="6313"/>
    <lineage>
        <taxon>Eukaryota</taxon>
        <taxon>Metazoa</taxon>
        <taxon>Ecdysozoa</taxon>
        <taxon>Nematoda</taxon>
        <taxon>Chromadorea</taxon>
        <taxon>Rhabditida</taxon>
        <taxon>Rhabditina</taxon>
        <taxon>Rhabditomorpha</taxon>
        <taxon>Strongyloidea</taxon>
        <taxon>Metastrongylidae</taxon>
        <taxon>Angiostrongylus</taxon>
    </lineage>
</organism>
<proteinExistence type="predicted"/>
<dbReference type="Proteomes" id="UP000035642">
    <property type="component" value="Unassembled WGS sequence"/>
</dbReference>
<evidence type="ECO:0000313" key="2">
    <source>
        <dbReference type="WBParaSite" id="ACAC_0001044801-mRNA-1"/>
    </source>
</evidence>
<dbReference type="AlphaFoldDB" id="A0A0K0DH33"/>
<protein>
    <submittedName>
        <fullName evidence="2">DUF4492 domain-containing protein</fullName>
    </submittedName>
</protein>
<reference evidence="2" key="2">
    <citation type="submission" date="2017-02" db="UniProtKB">
        <authorList>
            <consortium name="WormBaseParasite"/>
        </authorList>
    </citation>
    <scope>IDENTIFICATION</scope>
</reference>
<name>A0A0K0DH33_ANGCA</name>
<dbReference type="WBParaSite" id="ACAC_0001044801-mRNA-1">
    <property type="protein sequence ID" value="ACAC_0001044801-mRNA-1"/>
    <property type="gene ID" value="ACAC_0001044801"/>
</dbReference>
<sequence length="102" mass="12454">MIFWEWRRIVRQKIRAFVPRPTLTYQQWARRRLIISFVLFFIGWKAFGVTLSDMVLWTVDESSGEGRFVTPVEGRERRLESERARDRWLRNTQSLPQFDFDD</sequence>
<dbReference type="STRING" id="6313.A0A0K0DH33"/>
<evidence type="ECO:0000313" key="1">
    <source>
        <dbReference type="Proteomes" id="UP000035642"/>
    </source>
</evidence>